<dbReference type="FunFam" id="3.40.50.300:FF:001091">
    <property type="entry name" value="Probable disease resistance protein At1g61300"/>
    <property type="match status" value="1"/>
</dbReference>
<dbReference type="SUPFAM" id="SSF52540">
    <property type="entry name" value="P-loop containing nucleoside triphosphate hydrolases"/>
    <property type="match status" value="1"/>
</dbReference>
<sequence>MEVVSAITAKLVEYAVLPIGRQLGYLFCYSSNVSDLTGKAKELQEAKESLEHLVVAARNNGEEIESSVLSWLSKVDEISGKVENFQGDAGQARTGCTNLWSRRQLSRRAKKMGEAIVKIQEAKKFEDNISYCQLPKFTEAVPTIPGHEDFKSTISVLEEIMKSLRDPTVNMIGVCGLGGVGKTTLVNRVGKKAQEDKLFDVVALVAVTIKPEVDKIQTEIADMLGLKFEDQGELLRAIRLRKRLKQEKNILIILDDLWTRLDLGKIGIPSVDDHKGIKILLTARDTDVLHNQMNVKKLFSIEVLSQEEALKLFKDTAELHDTNENSDLQSIAAEVAKMCNGLPLALVTVARALMQKDISVWRDGLRQLKSPHTGETTEMTEGPKILHEFEL</sequence>
<name>A0AAD7KQA2_QUISA</name>
<keyword evidence="4" id="KW-0175">Coiled coil</keyword>
<comment type="caution">
    <text evidence="6">The sequence shown here is derived from an EMBL/GenBank/DDBJ whole genome shotgun (WGS) entry which is preliminary data.</text>
</comment>
<reference evidence="6" key="1">
    <citation type="journal article" date="2023" name="Science">
        <title>Elucidation of the pathway for biosynthesis of saponin adjuvants from the soapbark tree.</title>
        <authorList>
            <person name="Reed J."/>
            <person name="Orme A."/>
            <person name="El-Demerdash A."/>
            <person name="Owen C."/>
            <person name="Martin L.B.B."/>
            <person name="Misra R.C."/>
            <person name="Kikuchi S."/>
            <person name="Rejzek M."/>
            <person name="Martin A.C."/>
            <person name="Harkess A."/>
            <person name="Leebens-Mack J."/>
            <person name="Louveau T."/>
            <person name="Stephenson M.J."/>
            <person name="Osbourn A."/>
        </authorList>
    </citation>
    <scope>NUCLEOTIDE SEQUENCE</scope>
    <source>
        <strain evidence="6">S10</strain>
    </source>
</reference>
<dbReference type="InterPro" id="IPR003593">
    <property type="entry name" value="AAA+_ATPase"/>
</dbReference>
<dbReference type="AlphaFoldDB" id="A0AAD7KQA2"/>
<dbReference type="GO" id="GO:0006952">
    <property type="term" value="P:defense response"/>
    <property type="evidence" value="ECO:0007669"/>
    <property type="project" value="UniProtKB-KW"/>
</dbReference>
<dbReference type="GO" id="GO:0005524">
    <property type="term" value="F:ATP binding"/>
    <property type="evidence" value="ECO:0007669"/>
    <property type="project" value="UniProtKB-KW"/>
</dbReference>
<dbReference type="InterPro" id="IPR002182">
    <property type="entry name" value="NB-ARC"/>
</dbReference>
<dbReference type="PANTHER" id="PTHR33463">
    <property type="entry name" value="NB-ARC DOMAIN-CONTAINING PROTEIN-RELATED"/>
    <property type="match status" value="1"/>
</dbReference>
<dbReference type="EMBL" id="JARAOO010000014">
    <property type="protein sequence ID" value="KAJ7942925.1"/>
    <property type="molecule type" value="Genomic_DNA"/>
</dbReference>
<evidence type="ECO:0000313" key="7">
    <source>
        <dbReference type="Proteomes" id="UP001163823"/>
    </source>
</evidence>
<dbReference type="Proteomes" id="UP001163823">
    <property type="component" value="Chromosome 14"/>
</dbReference>
<accession>A0AAD7KQA2</accession>
<gene>
    <name evidence="6" type="ORF">O6P43_032536</name>
</gene>
<dbReference type="Gene3D" id="1.10.8.430">
    <property type="entry name" value="Helical domain of apoptotic protease-activating factors"/>
    <property type="match status" value="1"/>
</dbReference>
<dbReference type="Gene3D" id="3.40.50.300">
    <property type="entry name" value="P-loop containing nucleotide triphosphate hydrolases"/>
    <property type="match status" value="1"/>
</dbReference>
<dbReference type="InterPro" id="IPR027417">
    <property type="entry name" value="P-loop_NTPase"/>
</dbReference>
<dbReference type="KEGG" id="qsa:O6P43_032536"/>
<dbReference type="SMART" id="SM00382">
    <property type="entry name" value="AAA"/>
    <property type="match status" value="1"/>
</dbReference>
<protein>
    <submittedName>
        <fullName evidence="6">Disease resistance protein</fullName>
    </submittedName>
</protein>
<evidence type="ECO:0000256" key="1">
    <source>
        <dbReference type="ARBA" id="ARBA00022741"/>
    </source>
</evidence>
<feature type="domain" description="AAA+ ATPase" evidence="5">
    <location>
        <begin position="168"/>
        <end position="308"/>
    </location>
</feature>
<keyword evidence="7" id="KW-1185">Reference proteome</keyword>
<evidence type="ECO:0000259" key="5">
    <source>
        <dbReference type="SMART" id="SM00382"/>
    </source>
</evidence>
<dbReference type="InterPro" id="IPR042197">
    <property type="entry name" value="Apaf_helical"/>
</dbReference>
<evidence type="ECO:0000313" key="6">
    <source>
        <dbReference type="EMBL" id="KAJ7942925.1"/>
    </source>
</evidence>
<evidence type="ECO:0000256" key="4">
    <source>
        <dbReference type="SAM" id="Coils"/>
    </source>
</evidence>
<organism evidence="6 7">
    <name type="scientific">Quillaja saponaria</name>
    <name type="common">Soap bark tree</name>
    <dbReference type="NCBI Taxonomy" id="32244"/>
    <lineage>
        <taxon>Eukaryota</taxon>
        <taxon>Viridiplantae</taxon>
        <taxon>Streptophyta</taxon>
        <taxon>Embryophyta</taxon>
        <taxon>Tracheophyta</taxon>
        <taxon>Spermatophyta</taxon>
        <taxon>Magnoliopsida</taxon>
        <taxon>eudicotyledons</taxon>
        <taxon>Gunneridae</taxon>
        <taxon>Pentapetalae</taxon>
        <taxon>rosids</taxon>
        <taxon>fabids</taxon>
        <taxon>Fabales</taxon>
        <taxon>Quillajaceae</taxon>
        <taxon>Quillaja</taxon>
    </lineage>
</organism>
<keyword evidence="1" id="KW-0547">Nucleotide-binding</keyword>
<keyword evidence="2" id="KW-0611">Plant defense</keyword>
<dbReference type="PANTHER" id="PTHR33463:SF198">
    <property type="entry name" value="RPP4C3"/>
    <property type="match status" value="1"/>
</dbReference>
<keyword evidence="3" id="KW-0067">ATP-binding</keyword>
<dbReference type="Pfam" id="PF00931">
    <property type="entry name" value="NB-ARC"/>
    <property type="match status" value="1"/>
</dbReference>
<feature type="coiled-coil region" evidence="4">
    <location>
        <begin position="33"/>
        <end position="60"/>
    </location>
</feature>
<dbReference type="PRINTS" id="PR00364">
    <property type="entry name" value="DISEASERSIST"/>
</dbReference>
<proteinExistence type="predicted"/>
<evidence type="ECO:0000256" key="3">
    <source>
        <dbReference type="ARBA" id="ARBA00022840"/>
    </source>
</evidence>
<evidence type="ECO:0000256" key="2">
    <source>
        <dbReference type="ARBA" id="ARBA00022821"/>
    </source>
</evidence>
<dbReference type="InterPro" id="IPR050905">
    <property type="entry name" value="Plant_NBS-LRR"/>
</dbReference>
<dbReference type="GO" id="GO:0043531">
    <property type="term" value="F:ADP binding"/>
    <property type="evidence" value="ECO:0007669"/>
    <property type="project" value="InterPro"/>
</dbReference>